<organism evidence="1 2">
    <name type="scientific">Faecalibacterium intestinale</name>
    <dbReference type="NCBI Taxonomy" id="3133155"/>
    <lineage>
        <taxon>Bacteria</taxon>
        <taxon>Bacillati</taxon>
        <taxon>Bacillota</taxon>
        <taxon>Clostridia</taxon>
        <taxon>Eubacteriales</taxon>
        <taxon>Oscillospiraceae</taxon>
        <taxon>Faecalibacterium</taxon>
    </lineage>
</organism>
<evidence type="ECO:0000313" key="1">
    <source>
        <dbReference type="EMBL" id="MEQ2384825.1"/>
    </source>
</evidence>
<dbReference type="EMBL" id="JBBMEN010000002">
    <property type="protein sequence ID" value="MEQ2384825.1"/>
    <property type="molecule type" value="Genomic_DNA"/>
</dbReference>
<proteinExistence type="predicted"/>
<evidence type="ECO:0008006" key="3">
    <source>
        <dbReference type="Google" id="ProtNLM"/>
    </source>
</evidence>
<keyword evidence="2" id="KW-1185">Reference proteome</keyword>
<gene>
    <name evidence="1" type="ORF">WMO20_02580</name>
</gene>
<accession>A0ABV1BZS0</accession>
<dbReference type="Proteomes" id="UP001465119">
    <property type="component" value="Unassembled WGS sequence"/>
</dbReference>
<reference evidence="1 2" key="1">
    <citation type="submission" date="2024-03" db="EMBL/GenBank/DDBJ databases">
        <title>Human intestinal bacterial collection.</title>
        <authorList>
            <person name="Pauvert C."/>
            <person name="Hitch T.C.A."/>
            <person name="Clavel T."/>
        </authorList>
    </citation>
    <scope>NUCLEOTIDE SEQUENCE [LARGE SCALE GENOMIC DNA]</scope>
    <source>
        <strain evidence="1 2">CLA-AA-H281</strain>
    </source>
</reference>
<name>A0ABV1BZS0_9FIRM</name>
<sequence>MSKQYNTCPYCGANLDPGERCDCPRASPGGHQYGNQTGARVYQNLPGLPEIVFSRSKQQKEKTE</sequence>
<evidence type="ECO:0000313" key="2">
    <source>
        <dbReference type="Proteomes" id="UP001465119"/>
    </source>
</evidence>
<comment type="caution">
    <text evidence="1">The sequence shown here is derived from an EMBL/GenBank/DDBJ whole genome shotgun (WGS) entry which is preliminary data.</text>
</comment>
<dbReference type="RefSeq" id="WP_349185743.1">
    <property type="nucleotide sequence ID" value="NZ_JBBMEN010000002.1"/>
</dbReference>
<protein>
    <recommendedName>
        <fullName evidence="3">Cysteine-rich CPCC domain-containing protein</fullName>
    </recommendedName>
</protein>